<dbReference type="EMBL" id="BMPI01000012">
    <property type="protein sequence ID" value="GGM27029.1"/>
    <property type="molecule type" value="Genomic_DNA"/>
</dbReference>
<keyword evidence="4" id="KW-1185">Reference proteome</keyword>
<keyword evidence="1" id="KW-0472">Membrane</keyword>
<evidence type="ECO:0000313" key="4">
    <source>
        <dbReference type="Proteomes" id="UP000642070"/>
    </source>
</evidence>
<evidence type="ECO:0000256" key="1">
    <source>
        <dbReference type="SAM" id="Phobius"/>
    </source>
</evidence>
<accession>A0A917TKV4</accession>
<feature type="transmembrane region" description="Helical" evidence="1">
    <location>
        <begin position="96"/>
        <end position="122"/>
    </location>
</feature>
<organism evidence="3 4">
    <name type="scientific">Dactylosporangium sucinum</name>
    <dbReference type="NCBI Taxonomy" id="1424081"/>
    <lineage>
        <taxon>Bacteria</taxon>
        <taxon>Bacillati</taxon>
        <taxon>Actinomycetota</taxon>
        <taxon>Actinomycetes</taxon>
        <taxon>Micromonosporales</taxon>
        <taxon>Micromonosporaceae</taxon>
        <taxon>Dactylosporangium</taxon>
    </lineage>
</organism>
<feature type="transmembrane region" description="Helical" evidence="1">
    <location>
        <begin position="52"/>
        <end position="75"/>
    </location>
</feature>
<gene>
    <name evidence="3" type="ORF">GCM10007977_030280</name>
</gene>
<dbReference type="GO" id="GO:0016747">
    <property type="term" value="F:acyltransferase activity, transferring groups other than amino-acyl groups"/>
    <property type="evidence" value="ECO:0007669"/>
    <property type="project" value="InterPro"/>
</dbReference>
<feature type="transmembrane region" description="Helical" evidence="1">
    <location>
        <begin position="12"/>
        <end position="32"/>
    </location>
</feature>
<evidence type="ECO:0000313" key="3">
    <source>
        <dbReference type="EMBL" id="GGM27029.1"/>
    </source>
</evidence>
<dbReference type="InterPro" id="IPR002656">
    <property type="entry name" value="Acyl_transf_3_dom"/>
</dbReference>
<proteinExistence type="predicted"/>
<name>A0A917TKV4_9ACTN</name>
<reference evidence="3" key="1">
    <citation type="journal article" date="2014" name="Int. J. Syst. Evol. Microbiol.">
        <title>Complete genome sequence of Corynebacterium casei LMG S-19264T (=DSM 44701T), isolated from a smear-ripened cheese.</title>
        <authorList>
            <consortium name="US DOE Joint Genome Institute (JGI-PGF)"/>
            <person name="Walter F."/>
            <person name="Albersmeier A."/>
            <person name="Kalinowski J."/>
            <person name="Ruckert C."/>
        </authorList>
    </citation>
    <scope>NUCLEOTIDE SEQUENCE</scope>
    <source>
        <strain evidence="3">JCM 19831</strain>
    </source>
</reference>
<feature type="transmembrane region" description="Helical" evidence="1">
    <location>
        <begin position="134"/>
        <end position="153"/>
    </location>
</feature>
<dbReference type="Proteomes" id="UP000642070">
    <property type="component" value="Unassembled WGS sequence"/>
</dbReference>
<keyword evidence="1" id="KW-0812">Transmembrane</keyword>
<reference evidence="3" key="2">
    <citation type="submission" date="2020-09" db="EMBL/GenBank/DDBJ databases">
        <authorList>
            <person name="Sun Q."/>
            <person name="Ohkuma M."/>
        </authorList>
    </citation>
    <scope>NUCLEOTIDE SEQUENCE</scope>
    <source>
        <strain evidence="3">JCM 19831</strain>
    </source>
</reference>
<dbReference type="AlphaFoldDB" id="A0A917TKV4"/>
<sequence>MVVAAARSVRDPFVDLLRVASMAVVLLMHWLTPLITTRDGDIRVEILPSGPVAWVVSWFIQVMPVVFLAGGVANTAVATAYRGRYAQYLAVRGGRLVVPAAVLVAVVALVATTAGALGFPQIGQAVSLSAVKPLWFLAVYLVVLALAPAMVAAQRRPPACS</sequence>
<feature type="domain" description="Acyltransferase 3" evidence="2">
    <location>
        <begin position="12"/>
        <end position="156"/>
    </location>
</feature>
<dbReference type="RefSeq" id="WP_190250438.1">
    <property type="nucleotide sequence ID" value="NZ_BMPI01000012.1"/>
</dbReference>
<dbReference type="Pfam" id="PF01757">
    <property type="entry name" value="Acyl_transf_3"/>
    <property type="match status" value="1"/>
</dbReference>
<keyword evidence="1" id="KW-1133">Transmembrane helix</keyword>
<evidence type="ECO:0000259" key="2">
    <source>
        <dbReference type="Pfam" id="PF01757"/>
    </source>
</evidence>
<protein>
    <recommendedName>
        <fullName evidence="2">Acyltransferase 3 domain-containing protein</fullName>
    </recommendedName>
</protein>
<comment type="caution">
    <text evidence="3">The sequence shown here is derived from an EMBL/GenBank/DDBJ whole genome shotgun (WGS) entry which is preliminary data.</text>
</comment>